<dbReference type="Proteomes" id="UP001345963">
    <property type="component" value="Unassembled WGS sequence"/>
</dbReference>
<name>A0ABU7BIU5_9TELE</name>
<feature type="non-terminal residue" evidence="1">
    <location>
        <position position="1"/>
    </location>
</feature>
<proteinExistence type="predicted"/>
<dbReference type="EMBL" id="JAHUTI010052298">
    <property type="protein sequence ID" value="MED6249490.1"/>
    <property type="molecule type" value="Genomic_DNA"/>
</dbReference>
<comment type="caution">
    <text evidence="1">The sequence shown here is derived from an EMBL/GenBank/DDBJ whole genome shotgun (WGS) entry which is preliminary data.</text>
</comment>
<protein>
    <submittedName>
        <fullName evidence="1">Uncharacterized protein</fullName>
    </submittedName>
</protein>
<reference evidence="1 2" key="1">
    <citation type="submission" date="2021-07" db="EMBL/GenBank/DDBJ databases">
        <authorList>
            <person name="Palmer J.M."/>
        </authorList>
    </citation>
    <scope>NUCLEOTIDE SEQUENCE [LARGE SCALE GENOMIC DNA]</scope>
    <source>
        <strain evidence="1 2">AT_MEX2019</strain>
        <tissue evidence="1">Muscle</tissue>
    </source>
</reference>
<evidence type="ECO:0000313" key="1">
    <source>
        <dbReference type="EMBL" id="MED6249490.1"/>
    </source>
</evidence>
<gene>
    <name evidence="1" type="ORF">ATANTOWER_015052</name>
</gene>
<organism evidence="1 2">
    <name type="scientific">Ataeniobius toweri</name>
    <dbReference type="NCBI Taxonomy" id="208326"/>
    <lineage>
        <taxon>Eukaryota</taxon>
        <taxon>Metazoa</taxon>
        <taxon>Chordata</taxon>
        <taxon>Craniata</taxon>
        <taxon>Vertebrata</taxon>
        <taxon>Euteleostomi</taxon>
        <taxon>Actinopterygii</taxon>
        <taxon>Neopterygii</taxon>
        <taxon>Teleostei</taxon>
        <taxon>Neoteleostei</taxon>
        <taxon>Acanthomorphata</taxon>
        <taxon>Ovalentaria</taxon>
        <taxon>Atherinomorphae</taxon>
        <taxon>Cyprinodontiformes</taxon>
        <taxon>Goodeidae</taxon>
        <taxon>Ataeniobius</taxon>
    </lineage>
</organism>
<sequence length="157" mass="17360">KNPEVHDITGSLLPNPLISLRCVSVGRQTTAPAAVSGVAGTTAGIVEQAKSLLNKKADVKTNVQINVRKQHGISPPIFIGREAGYTLARLPVRKKQKDIQDKQPCMHTLILFDNLERPVNLAVRFLDYGRKSEFLERTPACTGRTWKLHAERPETVT</sequence>
<accession>A0ABU7BIU5</accession>
<keyword evidence="2" id="KW-1185">Reference proteome</keyword>
<evidence type="ECO:0000313" key="2">
    <source>
        <dbReference type="Proteomes" id="UP001345963"/>
    </source>
</evidence>